<dbReference type="PANTHER" id="PTHR32309">
    <property type="entry name" value="TYROSINE-PROTEIN KINASE"/>
    <property type="match status" value="1"/>
</dbReference>
<sequence length="387" mass="42466">MSDTKLNYLGPLPKALPGAVVHDRWWNKIPKAFLVVVVLPTLIAAIYYFLIASPRYVSEARFVVRAPTQTQPSALGVALSGVGITSGATDAFTVHEYINSRDGLRDLNQTGNLREIFGARGADVFSRYPRPWEASSEEGLYKAFQRFVTVGYDSQTGISTLAVEAFSPQEAQRLTESLLQGGERLVNRLNERSSRDAVTDALRAQSQARDRLSEAQQALAAFRNNRQYIDPTRAATESSSLIVALLETLANLQAERSQIASQAPQSPQLAAVDSRIAAYQRQVAAERTKIAGTSGSLASQVGTYEDLVLARELADRELTQATSALLSAEQESRRQRLYLDRVVSPSLPDSAEEPKRLLAVLTVLLTTLMMYGVGWLIWAGVREHGQD</sequence>
<gene>
    <name evidence="3" type="ordered locus">Bresu_3275</name>
</gene>
<evidence type="ECO:0000313" key="3">
    <source>
        <dbReference type="EMBL" id="ADL02581.1"/>
    </source>
</evidence>
<feature type="transmembrane region" description="Helical" evidence="2">
    <location>
        <begin position="357"/>
        <end position="378"/>
    </location>
</feature>
<dbReference type="eggNOG" id="COG3524">
    <property type="taxonomic scope" value="Bacteria"/>
</dbReference>
<name>D9QG39_BRESC</name>
<dbReference type="BioCyc" id="BSUB633149:G1GM8-3290-MONOMER"/>
<dbReference type="RefSeq" id="WP_013270681.1">
    <property type="nucleotide sequence ID" value="NC_014375.1"/>
</dbReference>
<dbReference type="Proteomes" id="UP000002696">
    <property type="component" value="Chromosome"/>
</dbReference>
<feature type="transmembrane region" description="Helical" evidence="2">
    <location>
        <begin position="32"/>
        <end position="51"/>
    </location>
</feature>
<dbReference type="InterPro" id="IPR050445">
    <property type="entry name" value="Bact_polysacc_biosynth/exp"/>
</dbReference>
<dbReference type="PANTHER" id="PTHR32309:SF13">
    <property type="entry name" value="FERRIC ENTEROBACTIN TRANSPORT PROTEIN FEPE"/>
    <property type="match status" value="1"/>
</dbReference>
<dbReference type="GO" id="GO:0005886">
    <property type="term" value="C:plasma membrane"/>
    <property type="evidence" value="ECO:0007669"/>
    <property type="project" value="TreeGrafter"/>
</dbReference>
<proteinExistence type="predicted"/>
<keyword evidence="2" id="KW-0812">Transmembrane</keyword>
<dbReference type="GO" id="GO:0004713">
    <property type="term" value="F:protein tyrosine kinase activity"/>
    <property type="evidence" value="ECO:0007669"/>
    <property type="project" value="TreeGrafter"/>
</dbReference>
<dbReference type="AlphaFoldDB" id="D9QG39"/>
<dbReference type="STRING" id="633149.Bresu_3275"/>
<keyword evidence="2" id="KW-1133">Transmembrane helix</keyword>
<dbReference type="HOGENOM" id="CLU_027864_0_1_5"/>
<dbReference type="EMBL" id="CP002102">
    <property type="protein sequence ID" value="ADL02581.1"/>
    <property type="molecule type" value="Genomic_DNA"/>
</dbReference>
<evidence type="ECO:0000256" key="1">
    <source>
        <dbReference type="SAM" id="Coils"/>
    </source>
</evidence>
<accession>D9QG39</accession>
<organism evidence="3 4">
    <name type="scientific">Brevundimonas subvibrioides (strain ATCC 15264 / DSM 4735 / LMG 14903 / NBRC 16000 / CB 81)</name>
    <name type="common">Caulobacter subvibrioides</name>
    <dbReference type="NCBI Taxonomy" id="633149"/>
    <lineage>
        <taxon>Bacteria</taxon>
        <taxon>Pseudomonadati</taxon>
        <taxon>Pseudomonadota</taxon>
        <taxon>Alphaproteobacteria</taxon>
        <taxon>Caulobacterales</taxon>
        <taxon>Caulobacteraceae</taxon>
        <taxon>Brevundimonas</taxon>
    </lineage>
</organism>
<evidence type="ECO:0000256" key="2">
    <source>
        <dbReference type="SAM" id="Phobius"/>
    </source>
</evidence>
<protein>
    <submittedName>
        <fullName evidence="3">Lipopolysaccharide biosynthesis protein</fullName>
    </submittedName>
</protein>
<reference evidence="4" key="1">
    <citation type="journal article" date="2011" name="J. Bacteriol.">
        <title>Genome sequences of eight morphologically diverse alphaproteobacteria.</title>
        <authorList>
            <consortium name="US DOE Joint Genome Institute"/>
            <person name="Brown P.J."/>
            <person name="Kysela D.T."/>
            <person name="Buechlein A."/>
            <person name="Hemmerich C."/>
            <person name="Brun Y.V."/>
        </authorList>
    </citation>
    <scope>NUCLEOTIDE SEQUENCE [LARGE SCALE GENOMIC DNA]</scope>
    <source>
        <strain evidence="4">ATCC 15264 / DSM 4735 / LMG 14903 / NBRC 16000 / CB 81</strain>
    </source>
</reference>
<keyword evidence="1" id="KW-0175">Coiled coil</keyword>
<keyword evidence="2" id="KW-0472">Membrane</keyword>
<evidence type="ECO:0000313" key="4">
    <source>
        <dbReference type="Proteomes" id="UP000002696"/>
    </source>
</evidence>
<dbReference type="InParanoid" id="D9QG39"/>
<feature type="coiled-coil region" evidence="1">
    <location>
        <begin position="205"/>
        <end position="262"/>
    </location>
</feature>
<dbReference type="KEGG" id="bsb:Bresu_3275"/>
<keyword evidence="4" id="KW-1185">Reference proteome</keyword>
<dbReference type="OrthoDB" id="1523414at2"/>